<dbReference type="EMBL" id="VJMH01005205">
    <property type="protein sequence ID" value="KAF0698997.1"/>
    <property type="molecule type" value="Genomic_DNA"/>
</dbReference>
<organism evidence="2 3">
    <name type="scientific">Aphanomyces stellatus</name>
    <dbReference type="NCBI Taxonomy" id="120398"/>
    <lineage>
        <taxon>Eukaryota</taxon>
        <taxon>Sar</taxon>
        <taxon>Stramenopiles</taxon>
        <taxon>Oomycota</taxon>
        <taxon>Saprolegniomycetes</taxon>
        <taxon>Saprolegniales</taxon>
        <taxon>Verrucalvaceae</taxon>
        <taxon>Aphanomyces</taxon>
    </lineage>
</organism>
<dbReference type="Proteomes" id="UP000332933">
    <property type="component" value="Unassembled WGS sequence"/>
</dbReference>
<evidence type="ECO:0000313" key="1">
    <source>
        <dbReference type="EMBL" id="KAF0698997.1"/>
    </source>
</evidence>
<evidence type="ECO:0000313" key="2">
    <source>
        <dbReference type="EMBL" id="VFT87293.1"/>
    </source>
</evidence>
<reference evidence="1" key="2">
    <citation type="submission" date="2019-06" db="EMBL/GenBank/DDBJ databases">
        <title>Genomics analysis of Aphanomyces spp. identifies a new class of oomycete effector associated with host adaptation.</title>
        <authorList>
            <person name="Gaulin E."/>
        </authorList>
    </citation>
    <scope>NUCLEOTIDE SEQUENCE</scope>
    <source>
        <strain evidence="1">CBS 578.67</strain>
    </source>
</reference>
<evidence type="ECO:0000313" key="3">
    <source>
        <dbReference type="Proteomes" id="UP000332933"/>
    </source>
</evidence>
<accession>A0A485KQY1</accession>
<proteinExistence type="predicted"/>
<reference evidence="2 3" key="1">
    <citation type="submission" date="2019-03" db="EMBL/GenBank/DDBJ databases">
        <authorList>
            <person name="Gaulin E."/>
            <person name="Dumas B."/>
        </authorList>
    </citation>
    <scope>NUCLEOTIDE SEQUENCE [LARGE SCALE GENOMIC DNA]</scope>
    <source>
        <strain evidence="2">CBS 568.67</strain>
    </source>
</reference>
<gene>
    <name evidence="2" type="primary">Aste57867_10419</name>
    <name evidence="1" type="ORF">As57867_010379</name>
    <name evidence="2" type="ORF">ASTE57867_10419</name>
</gene>
<dbReference type="OrthoDB" id="19885at2759"/>
<name>A0A485KQY1_9STRA</name>
<protein>
    <submittedName>
        <fullName evidence="2">Aste57867_10419 protein</fullName>
    </submittedName>
</protein>
<sequence length="465" mass="51941">MFAGTDLLAISIVNSSKICILRLPMLLLGPTDIETAVTSVEYGKALLMHSPVRRHLFYLGGIPRWSFDYINFLQKLLYKKMQENRGEILTTPEIEQAFSITTTTFVDSWGSDLDSNDLIKLAAYCVSGVAVDKSSKSVGGMKWSRLQDSSLCLLTEKSEVTIPYAILHRIGNLIPNEYLDPERSFIECVQGLIDKVDSRIYDKPPWALWEVFGAYFHALRINAMIIIGKPVVMVSELFKGALVKGCCDQVQLIPTRVLQCADKYGSDIPQVISRYGNTQDQYNWLTHGLVVINGDNGVGVDICFALKKYNQRGYVVCEDQRKRTATSLDPKLISKLLWSAAIQPKELHEPITVVPMLFSCLRDGKVDDLAFENAVVVTYNQMKAYHSGLWLHPASSPFVNVNNDPASYIKMILAGNVEAIQKVAARISGKSGTKRKFETIDGFRDAVKLISPDVELVDEDRIVFG</sequence>
<dbReference type="AlphaFoldDB" id="A0A485KQY1"/>
<keyword evidence="3" id="KW-1185">Reference proteome</keyword>
<dbReference type="EMBL" id="CAADRA010005226">
    <property type="protein sequence ID" value="VFT87293.1"/>
    <property type="molecule type" value="Genomic_DNA"/>
</dbReference>